<organism evidence="1 2">
    <name type="scientific">Rhizopus microsporus</name>
    <dbReference type="NCBI Taxonomy" id="58291"/>
    <lineage>
        <taxon>Eukaryota</taxon>
        <taxon>Fungi</taxon>
        <taxon>Fungi incertae sedis</taxon>
        <taxon>Mucoromycota</taxon>
        <taxon>Mucoromycotina</taxon>
        <taxon>Mucoromycetes</taxon>
        <taxon>Mucorales</taxon>
        <taxon>Mucorineae</taxon>
        <taxon>Rhizopodaceae</taxon>
        <taxon>Rhizopus</taxon>
    </lineage>
</organism>
<name>A0A0A1NIL9_RHIZD</name>
<accession>A0A0A1NIL9</accession>
<gene>
    <name evidence="1" type="ORF">BCV71DRAFT_274153</name>
</gene>
<dbReference type="Proteomes" id="UP000242381">
    <property type="component" value="Unassembled WGS sequence"/>
</dbReference>
<protein>
    <submittedName>
        <fullName evidence="1">Uncharacterized protein</fullName>
    </submittedName>
</protein>
<sequence>MELVSTIQHLYTGSTCSRNSQQDCRYGIPMHVHQEPMSNQAASIPMDRQDLGTSQCGPIRRPHCASPTKVCLVASGSWHYPHGCVYDELDQTEESVHQPPLGI</sequence>
<dbReference type="AlphaFoldDB" id="A0A0A1NIL9"/>
<reference evidence="1 2" key="1">
    <citation type="journal article" date="2016" name="Proc. Natl. Acad. Sci. U.S.A.">
        <title>Lipid metabolic changes in an early divergent fungus govern the establishment of a mutualistic symbiosis with endobacteria.</title>
        <authorList>
            <person name="Lastovetsky O.A."/>
            <person name="Gaspar M.L."/>
            <person name="Mondo S.J."/>
            <person name="LaButti K.M."/>
            <person name="Sandor L."/>
            <person name="Grigoriev I.V."/>
            <person name="Henry S.A."/>
            <person name="Pawlowska T.E."/>
        </authorList>
    </citation>
    <scope>NUCLEOTIDE SEQUENCE [LARGE SCALE GENOMIC DNA]</scope>
    <source>
        <strain evidence="1 2">ATCC 11559</strain>
    </source>
</reference>
<dbReference type="EMBL" id="KV921430">
    <property type="protein sequence ID" value="ORE15306.1"/>
    <property type="molecule type" value="Genomic_DNA"/>
</dbReference>
<proteinExistence type="predicted"/>
<evidence type="ECO:0000313" key="2">
    <source>
        <dbReference type="Proteomes" id="UP000242381"/>
    </source>
</evidence>
<evidence type="ECO:0000313" key="1">
    <source>
        <dbReference type="EMBL" id="ORE15306.1"/>
    </source>
</evidence>